<evidence type="ECO:0000313" key="4">
    <source>
        <dbReference type="EMBL" id="NNG35814.1"/>
    </source>
</evidence>
<proteinExistence type="inferred from homology"/>
<dbReference type="EMBL" id="JABEND010000004">
    <property type="protein sequence ID" value="NNG35814.1"/>
    <property type="molecule type" value="Genomic_DNA"/>
</dbReference>
<dbReference type="AlphaFoldDB" id="A0A849A472"/>
<dbReference type="CDD" id="cd05233">
    <property type="entry name" value="SDR_c"/>
    <property type="match status" value="1"/>
</dbReference>
<dbReference type="Proteomes" id="UP000562984">
    <property type="component" value="Unassembled WGS sequence"/>
</dbReference>
<feature type="compositionally biased region" description="Pro residues" evidence="3">
    <location>
        <begin position="274"/>
        <end position="289"/>
    </location>
</feature>
<dbReference type="RefSeq" id="WP_171199513.1">
    <property type="nucleotide sequence ID" value="NZ_JABEND010000004.1"/>
</dbReference>
<evidence type="ECO:0000256" key="1">
    <source>
        <dbReference type="ARBA" id="ARBA00006484"/>
    </source>
</evidence>
<dbReference type="PRINTS" id="PR00081">
    <property type="entry name" value="GDHRDH"/>
</dbReference>
<comment type="similarity">
    <text evidence="1">Belongs to the short-chain dehydrogenases/reductases (SDR) family.</text>
</comment>
<sequence length="316" mass="31589">MTQPNQQPSQQSSQQSSQQPSSRQQPGGQQTDSASSASSATNTAADAPVVVVTGATGPAGIETSRRLAAAGRRVVAVGRNADALTALAAGVPGLAATEQVDLTDQAAAEALAQRLADKFGRVDALVHLIGGWRGGKGFTANSEDDWKFLSGNLIDTLRHTTLALHDQLLAAPAGRAIIVSAKAAGRPTAGGANYATAKAAAEAWQRALADSFRRKQSGRKTDPVPQTAAAVIGVITAIGDKPGFTTAAALADWVLDTLDEPDADRINGERLPLPANPPAGPPADAPPIAPAAGSPAAPADASPADAPGPAAGGGPA</sequence>
<dbReference type="PANTHER" id="PTHR43477:SF1">
    <property type="entry name" value="DIHYDROANTICAPSIN 7-DEHYDROGENASE"/>
    <property type="match status" value="1"/>
</dbReference>
<feature type="region of interest" description="Disordered" evidence="3">
    <location>
        <begin position="264"/>
        <end position="316"/>
    </location>
</feature>
<comment type="caution">
    <text evidence="4">The sequence shown here is derived from an EMBL/GenBank/DDBJ whole genome shotgun (WGS) entry which is preliminary data.</text>
</comment>
<keyword evidence="5" id="KW-1185">Reference proteome</keyword>
<reference evidence="4 5" key="1">
    <citation type="submission" date="2020-05" db="EMBL/GenBank/DDBJ databases">
        <title>Nakamurella sp. DB0629 isolated from air conditioner.</title>
        <authorList>
            <person name="Kim D.H."/>
            <person name="Kim D.-U."/>
        </authorList>
    </citation>
    <scope>NUCLEOTIDE SEQUENCE [LARGE SCALE GENOMIC DNA]</scope>
    <source>
        <strain evidence="4 5">DB0629</strain>
    </source>
</reference>
<feature type="region of interest" description="Disordered" evidence="3">
    <location>
        <begin position="1"/>
        <end position="43"/>
    </location>
</feature>
<dbReference type="GO" id="GO:0016491">
    <property type="term" value="F:oxidoreductase activity"/>
    <property type="evidence" value="ECO:0007669"/>
    <property type="project" value="UniProtKB-KW"/>
</dbReference>
<dbReference type="InterPro" id="IPR051122">
    <property type="entry name" value="SDR_DHRS6-like"/>
</dbReference>
<evidence type="ECO:0000313" key="5">
    <source>
        <dbReference type="Proteomes" id="UP000562984"/>
    </source>
</evidence>
<dbReference type="InterPro" id="IPR002347">
    <property type="entry name" value="SDR_fam"/>
</dbReference>
<dbReference type="Pfam" id="PF00106">
    <property type="entry name" value="adh_short"/>
    <property type="match status" value="1"/>
</dbReference>
<evidence type="ECO:0000256" key="2">
    <source>
        <dbReference type="ARBA" id="ARBA00023002"/>
    </source>
</evidence>
<accession>A0A849A472</accession>
<dbReference type="InterPro" id="IPR020904">
    <property type="entry name" value="Sc_DH/Rdtase_CS"/>
</dbReference>
<evidence type="ECO:0000256" key="3">
    <source>
        <dbReference type="SAM" id="MobiDB-lite"/>
    </source>
</evidence>
<feature type="compositionally biased region" description="Low complexity" evidence="3">
    <location>
        <begin position="290"/>
        <end position="309"/>
    </location>
</feature>
<dbReference type="SUPFAM" id="SSF51735">
    <property type="entry name" value="NAD(P)-binding Rossmann-fold domains"/>
    <property type="match status" value="1"/>
</dbReference>
<organism evidence="4 5">
    <name type="scientific">Nakamurella aerolata</name>
    <dbReference type="NCBI Taxonomy" id="1656892"/>
    <lineage>
        <taxon>Bacteria</taxon>
        <taxon>Bacillati</taxon>
        <taxon>Actinomycetota</taxon>
        <taxon>Actinomycetes</taxon>
        <taxon>Nakamurellales</taxon>
        <taxon>Nakamurellaceae</taxon>
        <taxon>Nakamurella</taxon>
    </lineage>
</organism>
<dbReference type="InterPro" id="IPR036291">
    <property type="entry name" value="NAD(P)-bd_dom_sf"/>
</dbReference>
<dbReference type="PROSITE" id="PS00061">
    <property type="entry name" value="ADH_SHORT"/>
    <property type="match status" value="1"/>
</dbReference>
<gene>
    <name evidence="4" type="ORF">HKD39_08845</name>
</gene>
<dbReference type="Gene3D" id="3.40.50.720">
    <property type="entry name" value="NAD(P)-binding Rossmann-like Domain"/>
    <property type="match status" value="1"/>
</dbReference>
<protein>
    <submittedName>
        <fullName evidence="4">SDR family NAD(P)-dependent oxidoreductase</fullName>
    </submittedName>
</protein>
<dbReference type="PANTHER" id="PTHR43477">
    <property type="entry name" value="DIHYDROANTICAPSIN 7-DEHYDROGENASE"/>
    <property type="match status" value="1"/>
</dbReference>
<name>A0A849A472_9ACTN</name>
<keyword evidence="2" id="KW-0560">Oxidoreductase</keyword>